<keyword evidence="5" id="KW-1185">Reference proteome</keyword>
<evidence type="ECO:0000259" key="3">
    <source>
        <dbReference type="PROSITE" id="PS50110"/>
    </source>
</evidence>
<dbReference type="Proteomes" id="UP001185984">
    <property type="component" value="Unassembled WGS sequence"/>
</dbReference>
<keyword evidence="1" id="KW-0597">Phosphoprotein</keyword>
<accession>A0ABU3ZWL3</accession>
<dbReference type="InterPro" id="IPR011006">
    <property type="entry name" value="CheY-like_superfamily"/>
</dbReference>
<dbReference type="Pfam" id="PF00072">
    <property type="entry name" value="Response_reg"/>
    <property type="match status" value="1"/>
</dbReference>
<feature type="domain" description="Response regulatory" evidence="3">
    <location>
        <begin position="26"/>
        <end position="142"/>
    </location>
</feature>
<comment type="caution">
    <text evidence="4">The sequence shown here is derived from an EMBL/GenBank/DDBJ whole genome shotgun (WGS) entry which is preliminary data.</text>
</comment>
<sequence length="205" mass="22715">MQFFRRKTQVRPHPSPLHPASPRRLRLLLVDENRTARVVMARRLSHRHYDVAVAEDGFVAQKALLTRPADIILIDMDLTLLPAIATMEQIRAANRASPGCIVMIGGQDDAPAMIAALEAGADDHIVKPFDVDILDARLRRLHARAERIGMLAQNNAALDARIARRALELGEARDTLRAVEADRARLMASVEALQAEVARLSSRDC</sequence>
<dbReference type="PANTHER" id="PTHR43228">
    <property type="entry name" value="TWO-COMPONENT RESPONSE REGULATOR"/>
    <property type="match status" value="1"/>
</dbReference>
<dbReference type="PROSITE" id="PS50110">
    <property type="entry name" value="RESPONSE_REGULATORY"/>
    <property type="match status" value="1"/>
</dbReference>
<dbReference type="InterPro" id="IPR001789">
    <property type="entry name" value="Sig_transdc_resp-reg_receiver"/>
</dbReference>
<evidence type="ECO:0000256" key="1">
    <source>
        <dbReference type="PROSITE-ProRule" id="PRU00169"/>
    </source>
</evidence>
<evidence type="ECO:0000313" key="4">
    <source>
        <dbReference type="EMBL" id="MDV5823913.1"/>
    </source>
</evidence>
<dbReference type="PANTHER" id="PTHR43228:SF1">
    <property type="entry name" value="TWO-COMPONENT RESPONSE REGULATOR ARR22"/>
    <property type="match status" value="1"/>
</dbReference>
<feature type="modified residue" description="4-aspartylphosphate" evidence="1">
    <location>
        <position position="75"/>
    </location>
</feature>
<dbReference type="SUPFAM" id="SSF52172">
    <property type="entry name" value="CheY-like"/>
    <property type="match status" value="1"/>
</dbReference>
<dbReference type="EMBL" id="JAPTHD010000003">
    <property type="protein sequence ID" value="MDV5823913.1"/>
    <property type="molecule type" value="Genomic_DNA"/>
</dbReference>
<organism evidence="4 5">
    <name type="scientific">Sphingobium naphthae</name>
    <dbReference type="NCBI Taxonomy" id="1886786"/>
    <lineage>
        <taxon>Bacteria</taxon>
        <taxon>Pseudomonadati</taxon>
        <taxon>Pseudomonadota</taxon>
        <taxon>Alphaproteobacteria</taxon>
        <taxon>Sphingomonadales</taxon>
        <taxon>Sphingomonadaceae</taxon>
        <taxon>Sphingobium</taxon>
    </lineage>
</organism>
<dbReference type="Gene3D" id="3.40.50.2300">
    <property type="match status" value="1"/>
</dbReference>
<proteinExistence type="predicted"/>
<keyword evidence="2" id="KW-0175">Coiled coil</keyword>
<evidence type="ECO:0000256" key="2">
    <source>
        <dbReference type="SAM" id="Coils"/>
    </source>
</evidence>
<dbReference type="SMART" id="SM00448">
    <property type="entry name" value="REC"/>
    <property type="match status" value="1"/>
</dbReference>
<gene>
    <name evidence="4" type="ORF">O0R41_09925</name>
</gene>
<protein>
    <submittedName>
        <fullName evidence="4">Response regulator</fullName>
    </submittedName>
</protein>
<dbReference type="CDD" id="cd00156">
    <property type="entry name" value="REC"/>
    <property type="match status" value="1"/>
</dbReference>
<evidence type="ECO:0000313" key="5">
    <source>
        <dbReference type="Proteomes" id="UP001185984"/>
    </source>
</evidence>
<dbReference type="InterPro" id="IPR052048">
    <property type="entry name" value="ST_Response_Regulator"/>
</dbReference>
<dbReference type="RefSeq" id="WP_317516767.1">
    <property type="nucleotide sequence ID" value="NZ_JAPTHD010000003.1"/>
</dbReference>
<feature type="coiled-coil region" evidence="2">
    <location>
        <begin position="176"/>
        <end position="203"/>
    </location>
</feature>
<name>A0ABU3ZWL3_9SPHN</name>
<reference evidence="5" key="1">
    <citation type="journal article" date="2022" name="J Environ Chem Eng">
        <title>Biodegradation of petroleum oil using a constructed nonpathogenic and heavy metal-tolerant bacterial consortium isolated from marine sponges.</title>
        <authorList>
            <person name="Dechsakulwatana C."/>
            <person name="Rungsihiranrut A."/>
            <person name="Muangchinda C."/>
            <person name="Ningthoujam R."/>
            <person name="Klankeo P."/>
            <person name="Pinyakong O."/>
        </authorList>
    </citation>
    <scope>NUCLEOTIDE SEQUENCE [LARGE SCALE GENOMIC DNA]</scope>
    <source>
        <strain evidence="5">MO2-4</strain>
    </source>
</reference>